<keyword evidence="4" id="KW-1185">Reference proteome</keyword>
<feature type="compositionally biased region" description="Basic residues" evidence="1">
    <location>
        <begin position="775"/>
        <end position="789"/>
    </location>
</feature>
<name>L1IFA2_GUITC</name>
<dbReference type="GeneID" id="17291268"/>
<dbReference type="HOGENOM" id="CLU_352842_0_0_1"/>
<accession>L1IFA2</accession>
<dbReference type="EnsemblProtists" id="EKX34530">
    <property type="protein sequence ID" value="EKX34530"/>
    <property type="gene ID" value="GUITHDRAFT_119274"/>
</dbReference>
<reference evidence="4" key="2">
    <citation type="submission" date="2012-11" db="EMBL/GenBank/DDBJ databases">
        <authorList>
            <person name="Kuo A."/>
            <person name="Curtis B.A."/>
            <person name="Tanifuji G."/>
            <person name="Burki F."/>
            <person name="Gruber A."/>
            <person name="Irimia M."/>
            <person name="Maruyama S."/>
            <person name="Arias M.C."/>
            <person name="Ball S.G."/>
            <person name="Gile G.H."/>
            <person name="Hirakawa Y."/>
            <person name="Hopkins J.F."/>
            <person name="Rensing S.A."/>
            <person name="Schmutz J."/>
            <person name="Symeonidi A."/>
            <person name="Elias M."/>
            <person name="Eveleigh R.J."/>
            <person name="Herman E.K."/>
            <person name="Klute M.J."/>
            <person name="Nakayama T."/>
            <person name="Obornik M."/>
            <person name="Reyes-Prieto A."/>
            <person name="Armbrust E.V."/>
            <person name="Aves S.J."/>
            <person name="Beiko R.G."/>
            <person name="Coutinho P."/>
            <person name="Dacks J.B."/>
            <person name="Durnford D.G."/>
            <person name="Fast N.M."/>
            <person name="Green B.R."/>
            <person name="Grisdale C."/>
            <person name="Hempe F."/>
            <person name="Henrissat B."/>
            <person name="Hoppner M.P."/>
            <person name="Ishida K.-I."/>
            <person name="Kim E."/>
            <person name="Koreny L."/>
            <person name="Kroth P.G."/>
            <person name="Liu Y."/>
            <person name="Malik S.-B."/>
            <person name="Maier U.G."/>
            <person name="McRose D."/>
            <person name="Mock T."/>
            <person name="Neilson J.A."/>
            <person name="Onodera N.T."/>
            <person name="Poole A.M."/>
            <person name="Pritham E.J."/>
            <person name="Richards T.A."/>
            <person name="Rocap G."/>
            <person name="Roy S.W."/>
            <person name="Sarai C."/>
            <person name="Schaack S."/>
            <person name="Shirato S."/>
            <person name="Slamovits C.H."/>
            <person name="Spencer D.F."/>
            <person name="Suzuki S."/>
            <person name="Worden A.Z."/>
            <person name="Zauner S."/>
            <person name="Barry K."/>
            <person name="Bell C."/>
            <person name="Bharti A.K."/>
            <person name="Crow J.A."/>
            <person name="Grimwood J."/>
            <person name="Kramer R."/>
            <person name="Lindquist E."/>
            <person name="Lucas S."/>
            <person name="Salamov A."/>
            <person name="McFadden G.I."/>
            <person name="Lane C.E."/>
            <person name="Keeling P.J."/>
            <person name="Gray M.W."/>
            <person name="Grigoriev I.V."/>
            <person name="Archibald J.M."/>
        </authorList>
    </citation>
    <scope>NUCLEOTIDE SEQUENCE</scope>
    <source>
        <strain evidence="4">CCMP2712</strain>
    </source>
</reference>
<evidence type="ECO:0000256" key="1">
    <source>
        <dbReference type="SAM" id="MobiDB-lite"/>
    </source>
</evidence>
<sequence length="797" mass="88002">MPWSQGNPLWNDPGSPWRDSELNAASGTVPGLLQEEGTDSGAADLDSSEFTQRAMSNDPFQLLPSQPSLSLHQLGGLGNAGGPLVYGSFGVSQDDKETSSLIHILGSDLFHGALDEDIEGKSPSLDEMNDINSGTIALSGTTLTNAKLKDLNGLPHVPLPQKLLNPNVKDDSRTSASKSESLKIPVSTQVRNDVQATDIFGKFDRGIFQVNESMLSGMSELPNGDVVSEGYVVCGDVNRGLGSSDKDSLAVLNGKLLEKEPRMLDHKPGPRQNDRKHISAKEGRHNRVDDASKEFKEKGTDSNQIEIAKDPSVDSKTADTEAGTSQPAEVDPPVAGIEDSNLQCLNEKQQDKSDASSVIETISNPADDEQGFNEFSSVKGISKKKRLKPSKEHLLCFKFLTMTGKQKEDPGFTPASEGASVDDAADSLPPTWSKQQGTVLQSEEQAHTFTEHPTSTSIPKIVKHQESRAHAKDVKDGKDLKKKTKVVVSSDEEEEIAPSGLNQFRQNFLSWLAALFKPGRRNKARNTKRLNIFGFSKYWNILEIVVMIPLILIAWSVLVRLHNYERDSECHGVREIVRLECVRKVGVDCRILATYVRTFCYIAEVLPGHVTFRFLWNFVWSSNSSRTTKPSAVQPRSSWWSDPFYWSRSRAPPDTPMVLEILQLERSGGSYSKDKRCSGEECDSLLSSRWSLGVKRYQESYSFVCVQQFGEGAEFDGEMCACRKGYVVLGGMCRKVKRCDDSESGRSANNGKLAIEGSKRDKKRISSTNQGKCNSKTKKKSGKSRRMKELRRNSVVL</sequence>
<feature type="compositionally biased region" description="Basic and acidic residues" evidence="1">
    <location>
        <begin position="307"/>
        <end position="319"/>
    </location>
</feature>
<dbReference type="EMBL" id="JH993107">
    <property type="protein sequence ID" value="EKX34530.1"/>
    <property type="molecule type" value="Genomic_DNA"/>
</dbReference>
<dbReference type="RefSeq" id="XP_005821510.1">
    <property type="nucleotide sequence ID" value="XM_005821453.1"/>
</dbReference>
<evidence type="ECO:0000313" key="2">
    <source>
        <dbReference type="EMBL" id="EKX34530.1"/>
    </source>
</evidence>
<dbReference type="Proteomes" id="UP000011087">
    <property type="component" value="Unassembled WGS sequence"/>
</dbReference>
<dbReference type="KEGG" id="gtt:GUITHDRAFT_119274"/>
<reference evidence="3" key="3">
    <citation type="submission" date="2016-03" db="UniProtKB">
        <authorList>
            <consortium name="EnsemblProtists"/>
        </authorList>
    </citation>
    <scope>IDENTIFICATION</scope>
</reference>
<evidence type="ECO:0000313" key="3">
    <source>
        <dbReference type="EnsemblProtists" id="EKX34530"/>
    </source>
</evidence>
<dbReference type="AlphaFoldDB" id="L1IFA2"/>
<feature type="region of interest" description="Disordered" evidence="1">
    <location>
        <begin position="1"/>
        <end position="24"/>
    </location>
</feature>
<feature type="region of interest" description="Disordered" evidence="1">
    <location>
        <begin position="260"/>
        <end position="336"/>
    </location>
</feature>
<feature type="region of interest" description="Disordered" evidence="1">
    <location>
        <begin position="164"/>
        <end position="183"/>
    </location>
</feature>
<feature type="compositionally biased region" description="Basic and acidic residues" evidence="1">
    <location>
        <begin position="260"/>
        <end position="300"/>
    </location>
</feature>
<gene>
    <name evidence="2" type="ORF">GUITHDRAFT_119274</name>
</gene>
<reference evidence="2 4" key="1">
    <citation type="journal article" date="2012" name="Nature">
        <title>Algal genomes reveal evolutionary mosaicism and the fate of nucleomorphs.</title>
        <authorList>
            <consortium name="DOE Joint Genome Institute"/>
            <person name="Curtis B.A."/>
            <person name="Tanifuji G."/>
            <person name="Burki F."/>
            <person name="Gruber A."/>
            <person name="Irimia M."/>
            <person name="Maruyama S."/>
            <person name="Arias M.C."/>
            <person name="Ball S.G."/>
            <person name="Gile G.H."/>
            <person name="Hirakawa Y."/>
            <person name="Hopkins J.F."/>
            <person name="Kuo A."/>
            <person name="Rensing S.A."/>
            <person name="Schmutz J."/>
            <person name="Symeonidi A."/>
            <person name="Elias M."/>
            <person name="Eveleigh R.J."/>
            <person name="Herman E.K."/>
            <person name="Klute M.J."/>
            <person name="Nakayama T."/>
            <person name="Obornik M."/>
            <person name="Reyes-Prieto A."/>
            <person name="Armbrust E.V."/>
            <person name="Aves S.J."/>
            <person name="Beiko R.G."/>
            <person name="Coutinho P."/>
            <person name="Dacks J.B."/>
            <person name="Durnford D.G."/>
            <person name="Fast N.M."/>
            <person name="Green B.R."/>
            <person name="Grisdale C.J."/>
            <person name="Hempel F."/>
            <person name="Henrissat B."/>
            <person name="Hoppner M.P."/>
            <person name="Ishida K."/>
            <person name="Kim E."/>
            <person name="Koreny L."/>
            <person name="Kroth P.G."/>
            <person name="Liu Y."/>
            <person name="Malik S.B."/>
            <person name="Maier U.G."/>
            <person name="McRose D."/>
            <person name="Mock T."/>
            <person name="Neilson J.A."/>
            <person name="Onodera N.T."/>
            <person name="Poole A.M."/>
            <person name="Pritham E.J."/>
            <person name="Richards T.A."/>
            <person name="Rocap G."/>
            <person name="Roy S.W."/>
            <person name="Sarai C."/>
            <person name="Schaack S."/>
            <person name="Shirato S."/>
            <person name="Slamovits C.H."/>
            <person name="Spencer D.F."/>
            <person name="Suzuki S."/>
            <person name="Worden A.Z."/>
            <person name="Zauner S."/>
            <person name="Barry K."/>
            <person name="Bell C."/>
            <person name="Bharti A.K."/>
            <person name="Crow J.A."/>
            <person name="Grimwood J."/>
            <person name="Kramer R."/>
            <person name="Lindquist E."/>
            <person name="Lucas S."/>
            <person name="Salamov A."/>
            <person name="McFadden G.I."/>
            <person name="Lane C.E."/>
            <person name="Keeling P.J."/>
            <person name="Gray M.W."/>
            <person name="Grigoriev I.V."/>
            <person name="Archibald J.M."/>
        </authorList>
    </citation>
    <scope>NUCLEOTIDE SEQUENCE</scope>
    <source>
        <strain evidence="2 4">CCMP2712</strain>
    </source>
</reference>
<evidence type="ECO:0000313" key="4">
    <source>
        <dbReference type="Proteomes" id="UP000011087"/>
    </source>
</evidence>
<organism evidence="2">
    <name type="scientific">Guillardia theta (strain CCMP2712)</name>
    <name type="common">Cryptophyte</name>
    <dbReference type="NCBI Taxonomy" id="905079"/>
    <lineage>
        <taxon>Eukaryota</taxon>
        <taxon>Cryptophyceae</taxon>
        <taxon>Pyrenomonadales</taxon>
        <taxon>Geminigeraceae</taxon>
        <taxon>Guillardia</taxon>
    </lineage>
</organism>
<protein>
    <submittedName>
        <fullName evidence="2 3">Uncharacterized protein</fullName>
    </submittedName>
</protein>
<proteinExistence type="predicted"/>
<dbReference type="PaxDb" id="55529-EKX34530"/>
<feature type="region of interest" description="Disordered" evidence="1">
    <location>
        <begin position="741"/>
        <end position="797"/>
    </location>
</feature>